<evidence type="ECO:0000256" key="7">
    <source>
        <dbReference type="SAM" id="MobiDB-lite"/>
    </source>
</evidence>
<evidence type="ECO:0000256" key="5">
    <source>
        <dbReference type="ARBA" id="ARBA00022989"/>
    </source>
</evidence>
<proteinExistence type="inferred from homology"/>
<evidence type="ECO:0000256" key="8">
    <source>
        <dbReference type="SAM" id="Phobius"/>
    </source>
</evidence>
<keyword evidence="6 8" id="KW-0472">Membrane</keyword>
<dbReference type="RefSeq" id="WP_205259819.1">
    <property type="nucleotide sequence ID" value="NZ_JAERWK010000008.1"/>
</dbReference>
<feature type="transmembrane region" description="Helical" evidence="8">
    <location>
        <begin position="301"/>
        <end position="321"/>
    </location>
</feature>
<evidence type="ECO:0000256" key="4">
    <source>
        <dbReference type="ARBA" id="ARBA00022692"/>
    </source>
</evidence>
<keyword evidence="3" id="KW-1003">Cell membrane</keyword>
<feature type="transmembrane region" description="Helical" evidence="8">
    <location>
        <begin position="9"/>
        <end position="29"/>
    </location>
</feature>
<protein>
    <submittedName>
        <fullName evidence="10">Acyltransferase</fullName>
    </submittedName>
</protein>
<dbReference type="GO" id="GO:0005886">
    <property type="term" value="C:plasma membrane"/>
    <property type="evidence" value="ECO:0007669"/>
    <property type="project" value="UniProtKB-SubCell"/>
</dbReference>
<comment type="subcellular location">
    <subcellularLocation>
        <location evidence="1">Cell membrane</location>
        <topology evidence="1">Multi-pass membrane protein</topology>
    </subcellularLocation>
</comment>
<accession>A0A939C185</accession>
<feature type="transmembrane region" description="Helical" evidence="8">
    <location>
        <begin position="133"/>
        <end position="150"/>
    </location>
</feature>
<keyword evidence="11" id="KW-1185">Reference proteome</keyword>
<comment type="similarity">
    <text evidence="2">Belongs to the acyltransferase 3 family.</text>
</comment>
<keyword evidence="10" id="KW-0012">Acyltransferase</keyword>
<gene>
    <name evidence="10" type="ORF">JL106_06185</name>
</gene>
<dbReference type="PANTHER" id="PTHR40074">
    <property type="entry name" value="O-ACETYLTRANSFERASE WECH"/>
    <property type="match status" value="1"/>
</dbReference>
<evidence type="ECO:0000313" key="10">
    <source>
        <dbReference type="EMBL" id="MBM9466869.1"/>
    </source>
</evidence>
<dbReference type="Proteomes" id="UP000663792">
    <property type="component" value="Unassembled WGS sequence"/>
</dbReference>
<feature type="transmembrane region" description="Helical" evidence="8">
    <location>
        <begin position="89"/>
        <end position="109"/>
    </location>
</feature>
<feature type="transmembrane region" description="Helical" evidence="8">
    <location>
        <begin position="274"/>
        <end position="295"/>
    </location>
</feature>
<dbReference type="GO" id="GO:0016413">
    <property type="term" value="F:O-acetyltransferase activity"/>
    <property type="evidence" value="ECO:0007669"/>
    <property type="project" value="TreeGrafter"/>
</dbReference>
<feature type="domain" description="Acyltransferase 3" evidence="9">
    <location>
        <begin position="10"/>
        <end position="322"/>
    </location>
</feature>
<dbReference type="AlphaFoldDB" id="A0A939C185"/>
<dbReference type="EMBL" id="JAERWK010000008">
    <property type="protein sequence ID" value="MBM9466869.1"/>
    <property type="molecule type" value="Genomic_DNA"/>
</dbReference>
<dbReference type="PANTHER" id="PTHR40074:SF4">
    <property type="entry name" value="INNER MEMBRANE PROTEIN YCFT"/>
    <property type="match status" value="1"/>
</dbReference>
<name>A0A939C185_9ACTN</name>
<feature type="transmembrane region" description="Helical" evidence="8">
    <location>
        <begin position="157"/>
        <end position="177"/>
    </location>
</feature>
<evidence type="ECO:0000313" key="11">
    <source>
        <dbReference type="Proteomes" id="UP000663792"/>
    </source>
</evidence>
<evidence type="ECO:0000256" key="1">
    <source>
        <dbReference type="ARBA" id="ARBA00004651"/>
    </source>
</evidence>
<evidence type="ECO:0000256" key="6">
    <source>
        <dbReference type="ARBA" id="ARBA00023136"/>
    </source>
</evidence>
<evidence type="ECO:0000256" key="3">
    <source>
        <dbReference type="ARBA" id="ARBA00022475"/>
    </source>
</evidence>
<comment type="caution">
    <text evidence="10">The sequence shown here is derived from an EMBL/GenBank/DDBJ whole genome shotgun (WGS) entry which is preliminary data.</text>
</comment>
<dbReference type="Pfam" id="PF01757">
    <property type="entry name" value="Acyl_transf_3"/>
    <property type="match status" value="1"/>
</dbReference>
<keyword evidence="5 8" id="KW-1133">Transmembrane helix</keyword>
<sequence>MAFLDRPRAAWADAAKGICILLVVLWHLIQKDLLQQDWQHVAEWPGTVWDTITQALVPLRMPLFFLISGLFAARAVSRSWPVLLRDRSAKFFWIFALWVVIQVPVFWAMPDFDTSHVENARQLVRQLVLQPPNVWYLYALAVYFVVARAARRLPIAVQLGGALALTVVAAVGLLPTSGSTTDVVQYLFWFLAGLHGRRIVEAVVARADTVRGVGTTALFAALATGSVLAPDGWWHALDPLVSAAAVLFGLTVSALIAPVGVLGRGLAGLGRHTLPIYVMHLPLIGVLHLATAGLHLPASPVAALLYPVVGVALVCAVCLVLERGLLALHARWLFELPAPIRALFDRWAGRGSGHVVGPDPKLPVQRDRRPDAPTGSRPLGDVRR</sequence>
<reference evidence="10" key="1">
    <citation type="submission" date="2021-01" db="EMBL/GenBank/DDBJ databases">
        <title>YIM 132084 draft genome.</title>
        <authorList>
            <person name="An D."/>
        </authorList>
    </citation>
    <scope>NUCLEOTIDE SEQUENCE</scope>
    <source>
        <strain evidence="10">YIM 132084</strain>
    </source>
</reference>
<organism evidence="10 11">
    <name type="scientific">Nakamurella leprariae</name>
    <dbReference type="NCBI Taxonomy" id="2803911"/>
    <lineage>
        <taxon>Bacteria</taxon>
        <taxon>Bacillati</taxon>
        <taxon>Actinomycetota</taxon>
        <taxon>Actinomycetes</taxon>
        <taxon>Nakamurellales</taxon>
        <taxon>Nakamurellaceae</taxon>
        <taxon>Nakamurella</taxon>
    </lineage>
</organism>
<feature type="transmembrane region" description="Helical" evidence="8">
    <location>
        <begin position="241"/>
        <end position="262"/>
    </location>
</feature>
<feature type="region of interest" description="Disordered" evidence="7">
    <location>
        <begin position="356"/>
        <end position="384"/>
    </location>
</feature>
<dbReference type="InterPro" id="IPR002656">
    <property type="entry name" value="Acyl_transf_3_dom"/>
</dbReference>
<evidence type="ECO:0000259" key="9">
    <source>
        <dbReference type="Pfam" id="PF01757"/>
    </source>
</evidence>
<dbReference type="GO" id="GO:0009246">
    <property type="term" value="P:enterobacterial common antigen biosynthetic process"/>
    <property type="evidence" value="ECO:0007669"/>
    <property type="project" value="TreeGrafter"/>
</dbReference>
<evidence type="ECO:0000256" key="2">
    <source>
        <dbReference type="ARBA" id="ARBA00007400"/>
    </source>
</evidence>
<keyword evidence="4 8" id="KW-0812">Transmembrane</keyword>
<feature type="transmembrane region" description="Helical" evidence="8">
    <location>
        <begin position="59"/>
        <end position="77"/>
    </location>
</feature>
<keyword evidence="10" id="KW-0808">Transferase</keyword>